<sequence>MYLARHVTCLQDACFQYLHLRQLLLGPVGEQSPVGDLVGNNFFADIYPLFSEW</sequence>
<organism evidence="1 2">
    <name type="scientific">Dunaliella salina</name>
    <name type="common">Green alga</name>
    <name type="synonym">Protococcus salinus</name>
    <dbReference type="NCBI Taxonomy" id="3046"/>
    <lineage>
        <taxon>Eukaryota</taxon>
        <taxon>Viridiplantae</taxon>
        <taxon>Chlorophyta</taxon>
        <taxon>core chlorophytes</taxon>
        <taxon>Chlorophyceae</taxon>
        <taxon>CS clade</taxon>
        <taxon>Chlamydomonadales</taxon>
        <taxon>Dunaliellaceae</taxon>
        <taxon>Dunaliella</taxon>
    </lineage>
</organism>
<dbReference type="EMBL" id="MU070215">
    <property type="protein sequence ID" value="KAF5829021.1"/>
    <property type="molecule type" value="Genomic_DNA"/>
</dbReference>
<comment type="caution">
    <text evidence="1">The sequence shown here is derived from an EMBL/GenBank/DDBJ whole genome shotgun (WGS) entry which is preliminary data.</text>
</comment>
<dbReference type="Proteomes" id="UP000815325">
    <property type="component" value="Unassembled WGS sequence"/>
</dbReference>
<accession>A0ABQ7G342</accession>
<keyword evidence="2" id="KW-1185">Reference proteome</keyword>
<evidence type="ECO:0000313" key="2">
    <source>
        <dbReference type="Proteomes" id="UP000815325"/>
    </source>
</evidence>
<gene>
    <name evidence="1" type="ORF">DUNSADRAFT_16700</name>
</gene>
<proteinExistence type="predicted"/>
<name>A0ABQ7G342_DUNSA</name>
<reference evidence="1" key="1">
    <citation type="submission" date="2017-08" db="EMBL/GenBank/DDBJ databases">
        <authorList>
            <person name="Polle J.E."/>
            <person name="Barry K."/>
            <person name="Cushman J."/>
            <person name="Schmutz J."/>
            <person name="Tran D."/>
            <person name="Hathwaick L.T."/>
            <person name="Yim W.C."/>
            <person name="Jenkins J."/>
            <person name="Mckie-Krisberg Z.M."/>
            <person name="Prochnik S."/>
            <person name="Lindquist E."/>
            <person name="Dockter R.B."/>
            <person name="Adam C."/>
            <person name="Molina H."/>
            <person name="Bunkerborg J."/>
            <person name="Jin E."/>
            <person name="Buchheim M."/>
            <person name="Magnuson J."/>
        </authorList>
    </citation>
    <scope>NUCLEOTIDE SEQUENCE</scope>
    <source>
        <strain evidence="1">CCAP 19/18</strain>
    </source>
</reference>
<evidence type="ECO:0000313" key="1">
    <source>
        <dbReference type="EMBL" id="KAF5829021.1"/>
    </source>
</evidence>
<protein>
    <submittedName>
        <fullName evidence="1">Uncharacterized protein</fullName>
    </submittedName>
</protein>